<dbReference type="EMBL" id="ML213522">
    <property type="protein sequence ID" value="TFK47827.1"/>
    <property type="molecule type" value="Genomic_DNA"/>
</dbReference>
<protein>
    <submittedName>
        <fullName evidence="2">Uncharacterized protein</fullName>
    </submittedName>
</protein>
<feature type="compositionally biased region" description="Basic and acidic residues" evidence="1">
    <location>
        <begin position="107"/>
        <end position="119"/>
    </location>
</feature>
<evidence type="ECO:0000313" key="3">
    <source>
        <dbReference type="Proteomes" id="UP000305948"/>
    </source>
</evidence>
<sequence>MCAGPQASRDISGTFIAIASQATDTSQLPGEIDPVELDFSTFISERAGRMDPTTLITSLGATPIRALVNLAHITLQFCFSRNDATYGPGIGLCGRGRATWNWQEGSQESRSDSKTGSENRDEEEAVNIARLRSSNTVKSEYEPQLGFGAYVEDRGCIHKPSGRSEIWMAVLGIGNESQLYNIAG</sequence>
<keyword evidence="3" id="KW-1185">Reference proteome</keyword>
<feature type="region of interest" description="Disordered" evidence="1">
    <location>
        <begin position="103"/>
        <end position="124"/>
    </location>
</feature>
<dbReference type="Proteomes" id="UP000305948">
    <property type="component" value="Unassembled WGS sequence"/>
</dbReference>
<evidence type="ECO:0000256" key="1">
    <source>
        <dbReference type="SAM" id="MobiDB-lite"/>
    </source>
</evidence>
<proteinExistence type="predicted"/>
<gene>
    <name evidence="2" type="ORF">OE88DRAFT_1647592</name>
</gene>
<accession>A0A5C3MS99</accession>
<dbReference type="AlphaFoldDB" id="A0A5C3MS99"/>
<evidence type="ECO:0000313" key="2">
    <source>
        <dbReference type="EMBL" id="TFK47827.1"/>
    </source>
</evidence>
<reference evidence="2 3" key="1">
    <citation type="journal article" date="2019" name="Nat. Ecol. Evol.">
        <title>Megaphylogeny resolves global patterns of mushroom evolution.</title>
        <authorList>
            <person name="Varga T."/>
            <person name="Krizsan K."/>
            <person name="Foldi C."/>
            <person name="Dima B."/>
            <person name="Sanchez-Garcia M."/>
            <person name="Sanchez-Ramirez S."/>
            <person name="Szollosi G.J."/>
            <person name="Szarkandi J.G."/>
            <person name="Papp V."/>
            <person name="Albert L."/>
            <person name="Andreopoulos W."/>
            <person name="Angelini C."/>
            <person name="Antonin V."/>
            <person name="Barry K.W."/>
            <person name="Bougher N.L."/>
            <person name="Buchanan P."/>
            <person name="Buyck B."/>
            <person name="Bense V."/>
            <person name="Catcheside P."/>
            <person name="Chovatia M."/>
            <person name="Cooper J."/>
            <person name="Damon W."/>
            <person name="Desjardin D."/>
            <person name="Finy P."/>
            <person name="Geml J."/>
            <person name="Haridas S."/>
            <person name="Hughes K."/>
            <person name="Justo A."/>
            <person name="Karasinski D."/>
            <person name="Kautmanova I."/>
            <person name="Kiss B."/>
            <person name="Kocsube S."/>
            <person name="Kotiranta H."/>
            <person name="LaButti K.M."/>
            <person name="Lechner B.E."/>
            <person name="Liimatainen K."/>
            <person name="Lipzen A."/>
            <person name="Lukacs Z."/>
            <person name="Mihaltcheva S."/>
            <person name="Morgado L.N."/>
            <person name="Niskanen T."/>
            <person name="Noordeloos M.E."/>
            <person name="Ohm R.A."/>
            <person name="Ortiz-Santana B."/>
            <person name="Ovrebo C."/>
            <person name="Racz N."/>
            <person name="Riley R."/>
            <person name="Savchenko A."/>
            <person name="Shiryaev A."/>
            <person name="Soop K."/>
            <person name="Spirin V."/>
            <person name="Szebenyi C."/>
            <person name="Tomsovsky M."/>
            <person name="Tulloss R.E."/>
            <person name="Uehling J."/>
            <person name="Grigoriev I.V."/>
            <person name="Vagvolgyi C."/>
            <person name="Papp T."/>
            <person name="Martin F.M."/>
            <person name="Miettinen O."/>
            <person name="Hibbett D.S."/>
            <person name="Nagy L.G."/>
        </authorList>
    </citation>
    <scope>NUCLEOTIDE SEQUENCE [LARGE SCALE GENOMIC DNA]</scope>
    <source>
        <strain evidence="2 3">OMC1185</strain>
    </source>
</reference>
<name>A0A5C3MS99_9AGAM</name>
<organism evidence="2 3">
    <name type="scientific">Heliocybe sulcata</name>
    <dbReference type="NCBI Taxonomy" id="5364"/>
    <lineage>
        <taxon>Eukaryota</taxon>
        <taxon>Fungi</taxon>
        <taxon>Dikarya</taxon>
        <taxon>Basidiomycota</taxon>
        <taxon>Agaricomycotina</taxon>
        <taxon>Agaricomycetes</taxon>
        <taxon>Gloeophyllales</taxon>
        <taxon>Gloeophyllaceae</taxon>
        <taxon>Heliocybe</taxon>
    </lineage>
</organism>